<protein>
    <submittedName>
        <fullName evidence="1">Uncharacterized protein</fullName>
    </submittedName>
</protein>
<keyword evidence="2" id="KW-1185">Reference proteome</keyword>
<name>A0A9Q3EWH8_9BASI</name>
<organism evidence="1 2">
    <name type="scientific">Austropuccinia psidii MF-1</name>
    <dbReference type="NCBI Taxonomy" id="1389203"/>
    <lineage>
        <taxon>Eukaryota</taxon>
        <taxon>Fungi</taxon>
        <taxon>Dikarya</taxon>
        <taxon>Basidiomycota</taxon>
        <taxon>Pucciniomycotina</taxon>
        <taxon>Pucciniomycetes</taxon>
        <taxon>Pucciniales</taxon>
        <taxon>Sphaerophragmiaceae</taxon>
        <taxon>Austropuccinia</taxon>
    </lineage>
</organism>
<gene>
    <name evidence="1" type="ORF">O181_067002</name>
</gene>
<sequence length="116" mass="13178">MKWSFQHSNISSHHQGTQSFRGLTEAQEQVFQHQRPITPSRRHWIISFTVFLQGNTVPPFSRDSRESSFIHSIVKCQSSAQSVLATTFISIQSGSIKNCISFSSMGNSINPIQFQY</sequence>
<dbReference type="AlphaFoldDB" id="A0A9Q3EWH8"/>
<accession>A0A9Q3EWH8</accession>
<reference evidence="1" key="1">
    <citation type="submission" date="2021-03" db="EMBL/GenBank/DDBJ databases">
        <title>Draft genome sequence of rust myrtle Austropuccinia psidii MF-1, a brazilian biotype.</title>
        <authorList>
            <person name="Quecine M.C."/>
            <person name="Pachon D.M.R."/>
            <person name="Bonatelli M.L."/>
            <person name="Correr F.H."/>
            <person name="Franceschini L.M."/>
            <person name="Leite T.F."/>
            <person name="Margarido G.R.A."/>
            <person name="Almeida C.A."/>
            <person name="Ferrarezi J.A."/>
            <person name="Labate C.A."/>
        </authorList>
    </citation>
    <scope>NUCLEOTIDE SEQUENCE</scope>
    <source>
        <strain evidence="1">MF-1</strain>
    </source>
</reference>
<evidence type="ECO:0000313" key="2">
    <source>
        <dbReference type="Proteomes" id="UP000765509"/>
    </source>
</evidence>
<proteinExistence type="predicted"/>
<evidence type="ECO:0000313" key="1">
    <source>
        <dbReference type="EMBL" id="MBW0527287.1"/>
    </source>
</evidence>
<dbReference type="Proteomes" id="UP000765509">
    <property type="component" value="Unassembled WGS sequence"/>
</dbReference>
<comment type="caution">
    <text evidence="1">The sequence shown here is derived from an EMBL/GenBank/DDBJ whole genome shotgun (WGS) entry which is preliminary data.</text>
</comment>
<dbReference type="EMBL" id="AVOT02033401">
    <property type="protein sequence ID" value="MBW0527287.1"/>
    <property type="molecule type" value="Genomic_DNA"/>
</dbReference>